<dbReference type="Proteomes" id="UP001454036">
    <property type="component" value="Unassembled WGS sequence"/>
</dbReference>
<comment type="caution">
    <text evidence="2">The sequence shown here is derived from an EMBL/GenBank/DDBJ whole genome shotgun (WGS) entry which is preliminary data.</text>
</comment>
<proteinExistence type="predicted"/>
<keyword evidence="3" id="KW-1185">Reference proteome</keyword>
<evidence type="ECO:0000256" key="1">
    <source>
        <dbReference type="SAM" id="MobiDB-lite"/>
    </source>
</evidence>
<accession>A0AAV3QHU5</accession>
<name>A0AAV3QHU5_LITER</name>
<sequence length="78" mass="9479">MGVEEEDWRSPIVKFLTTDELPEDKVKARKLQNRSYKTKQTRKVRHPPHVPQGHRRSEHHHHHRHPHFHLILFPEVFA</sequence>
<protein>
    <submittedName>
        <fullName evidence="2">Uncharacterized protein</fullName>
    </submittedName>
</protein>
<reference evidence="2 3" key="1">
    <citation type="submission" date="2024-01" db="EMBL/GenBank/DDBJ databases">
        <title>The complete chloroplast genome sequence of Lithospermum erythrorhizon: insights into the phylogenetic relationship among Boraginaceae species and the maternal lineages of purple gromwells.</title>
        <authorList>
            <person name="Okada T."/>
            <person name="Watanabe K."/>
        </authorList>
    </citation>
    <scope>NUCLEOTIDE SEQUENCE [LARGE SCALE GENOMIC DNA]</scope>
</reference>
<dbReference type="EMBL" id="BAABME010004806">
    <property type="protein sequence ID" value="GAA0163630.1"/>
    <property type="molecule type" value="Genomic_DNA"/>
</dbReference>
<evidence type="ECO:0000313" key="3">
    <source>
        <dbReference type="Proteomes" id="UP001454036"/>
    </source>
</evidence>
<organism evidence="2 3">
    <name type="scientific">Lithospermum erythrorhizon</name>
    <name type="common">Purple gromwell</name>
    <name type="synonym">Lithospermum officinale var. erythrorhizon</name>
    <dbReference type="NCBI Taxonomy" id="34254"/>
    <lineage>
        <taxon>Eukaryota</taxon>
        <taxon>Viridiplantae</taxon>
        <taxon>Streptophyta</taxon>
        <taxon>Embryophyta</taxon>
        <taxon>Tracheophyta</taxon>
        <taxon>Spermatophyta</taxon>
        <taxon>Magnoliopsida</taxon>
        <taxon>eudicotyledons</taxon>
        <taxon>Gunneridae</taxon>
        <taxon>Pentapetalae</taxon>
        <taxon>asterids</taxon>
        <taxon>lamiids</taxon>
        <taxon>Boraginales</taxon>
        <taxon>Boraginaceae</taxon>
        <taxon>Boraginoideae</taxon>
        <taxon>Lithospermeae</taxon>
        <taxon>Lithospermum</taxon>
    </lineage>
</organism>
<gene>
    <name evidence="2" type="ORF">LIER_19445</name>
</gene>
<evidence type="ECO:0000313" key="2">
    <source>
        <dbReference type="EMBL" id="GAA0163630.1"/>
    </source>
</evidence>
<feature type="region of interest" description="Disordered" evidence="1">
    <location>
        <begin position="29"/>
        <end position="65"/>
    </location>
</feature>
<dbReference type="AlphaFoldDB" id="A0AAV3QHU5"/>